<evidence type="ECO:0000256" key="1">
    <source>
        <dbReference type="ARBA" id="ARBA00006738"/>
    </source>
</evidence>
<comment type="similarity">
    <text evidence="1 2">Belongs to the UPF0102 family.</text>
</comment>
<dbReference type="EMBL" id="MHWW01000011">
    <property type="protein sequence ID" value="OHB14961.1"/>
    <property type="molecule type" value="Genomic_DNA"/>
</dbReference>
<evidence type="ECO:0000256" key="2">
    <source>
        <dbReference type="HAMAP-Rule" id="MF_00048"/>
    </source>
</evidence>
<dbReference type="AlphaFoldDB" id="A0A1G2V028"/>
<evidence type="ECO:0000313" key="4">
    <source>
        <dbReference type="Proteomes" id="UP000177697"/>
    </source>
</evidence>
<dbReference type="GO" id="GO:0003676">
    <property type="term" value="F:nucleic acid binding"/>
    <property type="evidence" value="ECO:0007669"/>
    <property type="project" value="InterPro"/>
</dbReference>
<dbReference type="InterPro" id="IPR003509">
    <property type="entry name" value="UPF0102_YraN-like"/>
</dbReference>
<dbReference type="PANTHER" id="PTHR34039">
    <property type="entry name" value="UPF0102 PROTEIN YRAN"/>
    <property type="match status" value="1"/>
</dbReference>
<dbReference type="HAMAP" id="MF_00048">
    <property type="entry name" value="UPF0102"/>
    <property type="match status" value="1"/>
</dbReference>
<evidence type="ECO:0000313" key="3">
    <source>
        <dbReference type="EMBL" id="OHB14961.1"/>
    </source>
</evidence>
<sequence>MAKHNETGEIGEGIATNYLTKKGYDLICRNYRRKWGEIDIIMEKDKVLHFVEVKTVSRRSYGGRFEQEINNYRPEDNMHPWKLKRLQRAVQTYLLEKYKSDPIWQFDLACVFLDQERRVAKVRFMENIIL</sequence>
<name>A0A1G2V028_9BACT</name>
<dbReference type="Pfam" id="PF02021">
    <property type="entry name" value="UPF0102"/>
    <property type="match status" value="1"/>
</dbReference>
<dbReference type="Proteomes" id="UP000177697">
    <property type="component" value="Unassembled WGS sequence"/>
</dbReference>
<organism evidence="3 4">
    <name type="scientific">Candidatus Zambryskibacteria bacterium RIFOXYC1_FULL_39_10</name>
    <dbReference type="NCBI Taxonomy" id="1802779"/>
    <lineage>
        <taxon>Bacteria</taxon>
        <taxon>Candidatus Zambryskiibacteriota</taxon>
    </lineage>
</organism>
<comment type="caution">
    <text evidence="3">The sequence shown here is derived from an EMBL/GenBank/DDBJ whole genome shotgun (WGS) entry which is preliminary data.</text>
</comment>
<dbReference type="SUPFAM" id="SSF52980">
    <property type="entry name" value="Restriction endonuclease-like"/>
    <property type="match status" value="1"/>
</dbReference>
<dbReference type="InterPro" id="IPR011856">
    <property type="entry name" value="tRNA_endonuc-like_dom_sf"/>
</dbReference>
<accession>A0A1G2V028</accession>
<proteinExistence type="inferred from homology"/>
<reference evidence="3 4" key="1">
    <citation type="journal article" date="2016" name="Nat. Commun.">
        <title>Thousands of microbial genomes shed light on interconnected biogeochemical processes in an aquifer system.</title>
        <authorList>
            <person name="Anantharaman K."/>
            <person name="Brown C.T."/>
            <person name="Hug L.A."/>
            <person name="Sharon I."/>
            <person name="Castelle C.J."/>
            <person name="Probst A.J."/>
            <person name="Thomas B.C."/>
            <person name="Singh A."/>
            <person name="Wilkins M.J."/>
            <person name="Karaoz U."/>
            <person name="Brodie E.L."/>
            <person name="Williams K.H."/>
            <person name="Hubbard S.S."/>
            <person name="Banfield J.F."/>
        </authorList>
    </citation>
    <scope>NUCLEOTIDE SEQUENCE [LARGE SCALE GENOMIC DNA]</scope>
</reference>
<dbReference type="Gene3D" id="3.40.1350.10">
    <property type="match status" value="1"/>
</dbReference>
<dbReference type="InterPro" id="IPR011335">
    <property type="entry name" value="Restrct_endonuc-II-like"/>
</dbReference>
<protein>
    <recommendedName>
        <fullName evidence="2">UPF0102 protein A2431_02830</fullName>
    </recommendedName>
</protein>
<gene>
    <name evidence="3" type="ORF">A2431_02830</name>
</gene>
<dbReference type="PANTHER" id="PTHR34039:SF1">
    <property type="entry name" value="UPF0102 PROTEIN YRAN"/>
    <property type="match status" value="1"/>
</dbReference>